<accession>A0A9N9Y3G7</accession>
<reference evidence="4" key="1">
    <citation type="submission" date="2019-06" db="EMBL/GenBank/DDBJ databases">
        <authorList>
            <person name="Broberg M."/>
        </authorList>
    </citation>
    <scope>NUCLEOTIDE SEQUENCE [LARGE SCALE GENOMIC DNA]</scope>
</reference>
<reference evidence="3 4" key="2">
    <citation type="submission" date="2021-10" db="EMBL/GenBank/DDBJ databases">
        <authorList>
            <person name="Piombo E."/>
        </authorList>
    </citation>
    <scope>NUCLEOTIDE SEQUENCE [LARGE SCALE GENOMIC DNA]</scope>
</reference>
<dbReference type="SUPFAM" id="SSF48452">
    <property type="entry name" value="TPR-like"/>
    <property type="match status" value="1"/>
</dbReference>
<proteinExistence type="predicted"/>
<keyword evidence="4" id="KW-1185">Reference proteome</keyword>
<dbReference type="OrthoDB" id="9991317at2759"/>
<dbReference type="Gene3D" id="1.25.40.10">
    <property type="entry name" value="Tetratricopeptide repeat domain"/>
    <property type="match status" value="3"/>
</dbReference>
<evidence type="ECO:0000313" key="3">
    <source>
        <dbReference type="EMBL" id="CAG9988831.1"/>
    </source>
</evidence>
<evidence type="ECO:0000256" key="1">
    <source>
        <dbReference type="SAM" id="MobiDB-lite"/>
    </source>
</evidence>
<protein>
    <recommendedName>
        <fullName evidence="2">CHAT domain-containing protein</fullName>
    </recommendedName>
</protein>
<dbReference type="Proteomes" id="UP000754883">
    <property type="component" value="Unassembled WGS sequence"/>
</dbReference>
<gene>
    <name evidence="3" type="ORF">CBYS24578_00014236</name>
</gene>
<dbReference type="Pfam" id="PF13374">
    <property type="entry name" value="TPR_10"/>
    <property type="match status" value="2"/>
</dbReference>
<evidence type="ECO:0000259" key="2">
    <source>
        <dbReference type="Pfam" id="PF12770"/>
    </source>
</evidence>
<name>A0A9N9Y3G7_9HYPO</name>
<dbReference type="EMBL" id="CABFNO020001454">
    <property type="protein sequence ID" value="CAG9988831.1"/>
    <property type="molecule type" value="Genomic_DNA"/>
</dbReference>
<dbReference type="AlphaFoldDB" id="A0A9N9Y3G7"/>
<comment type="caution">
    <text evidence="3">The sequence shown here is derived from an EMBL/GenBank/DDBJ whole genome shotgun (WGS) entry which is preliminary data.</text>
</comment>
<evidence type="ECO:0000313" key="4">
    <source>
        <dbReference type="Proteomes" id="UP000754883"/>
    </source>
</evidence>
<organism evidence="3 4">
    <name type="scientific">Clonostachys byssicola</name>
    <dbReference type="NCBI Taxonomy" id="160290"/>
    <lineage>
        <taxon>Eukaryota</taxon>
        <taxon>Fungi</taxon>
        <taxon>Dikarya</taxon>
        <taxon>Ascomycota</taxon>
        <taxon>Pezizomycotina</taxon>
        <taxon>Sordariomycetes</taxon>
        <taxon>Hypocreomycetidae</taxon>
        <taxon>Hypocreales</taxon>
        <taxon>Bionectriaceae</taxon>
        <taxon>Clonostachys</taxon>
    </lineage>
</organism>
<dbReference type="InterPro" id="IPR011990">
    <property type="entry name" value="TPR-like_helical_dom_sf"/>
</dbReference>
<feature type="region of interest" description="Disordered" evidence="1">
    <location>
        <begin position="1"/>
        <end position="39"/>
    </location>
</feature>
<dbReference type="Pfam" id="PF12770">
    <property type="entry name" value="CHAT"/>
    <property type="match status" value="1"/>
</dbReference>
<dbReference type="PANTHER" id="PTHR19959">
    <property type="entry name" value="KINESIN LIGHT CHAIN"/>
    <property type="match status" value="1"/>
</dbReference>
<dbReference type="PANTHER" id="PTHR19959:SF119">
    <property type="entry name" value="FUNGAL LIPASE-LIKE DOMAIN-CONTAINING PROTEIN"/>
    <property type="match status" value="1"/>
</dbReference>
<feature type="compositionally biased region" description="Basic and acidic residues" evidence="1">
    <location>
        <begin position="1"/>
        <end position="17"/>
    </location>
</feature>
<dbReference type="SUPFAM" id="SSF81901">
    <property type="entry name" value="HCP-like"/>
    <property type="match status" value="1"/>
</dbReference>
<sequence>MNEEERTSDDGVSKTDIPKSQYYLGAEMKHPRSTNGVECEKLEGPADSIEHLENMMIGMKPDSPTRANQLQSLGTAYRKRYDKTNSLVDLNKSVKYLEEALRASSVDEPDYSDRLQDLGLGYVERYQKESELADLYQALQHFHETLELSPQGHSDRGSRLQNLGNALYLRFLVEEKPEDLDYAVQLLEESIGIETTNSRRARQLNALAVILDERYATKGDNRDVERSRILLQEAADITPPDSAERAIALHNIGSRYSELYQTTGAAMDLEKSMEFCHQALEITQTDDKNHATFLKALGDSHMLKFEDQGKQDDLEQGLKHLQSAVDSALDGSAAWLSALQSLAHAHVTRYQNFMAIYDLEVAIQHFGKGLNSSASVGKRLQADLSMNMGGCYFQKYGRSKDLRDLEESIRLFEAALSLTPLDHPDRPQNLSNLSAALSERFVRNKCAEDINRSVVLGREAIDLTPRGHRDYAQQCHNLGSTIQDRYRIFGSEADFKEFIQLFQDSVDATPAHRPERADRLQRLALAYGEAHSQTGATADLQKAIEVSREALGHQSSPIRYRMRPGVSLLGALAAMKRWEEAYQVAHMTVLLVPQLTPRFLENLDKQYLLDTAGQLSCDAAAVALNAGRSPFEAIELLETGRGVISGSLSEIRGDISDLRGKYPEHADQFVLLRDQIDTCRVSAASSASTRYDAAKKFEQLIQDIRALPGQERFLLAPSEEELKIAADQGPIVMINVSKFRCDALIIKRNQMKSLPLPDLCTNDIQTRANSNLADNDLLEWLWDTIARPVLEELEYNKPPTTSNWPRIWWVLSGLLTKFPLHAAGCHFPNGSDSVLDRAISSYSVSLKALILARKTSTNKINMTGQEKMVLVPMQNTPLQGNLDFVKTETDRVASLCQQTLRVDKPRPYRDDVLSALRHCEVFHFAGHGQTDILDPSKSCLLLKDWRDDPLTVAHLLETNLSSRKPFLAYLSACGTGRMKGNTLVNEGLHLISACQIAGFQHVIGTLWEVNDSLCVDVAVKVYEWMLSKAMANVSASEGLHHATRQLRERWVVENAARGAVNLGMMRKIDANWKESPEYGGSRDAERCDELSPADWVPYVHFGL</sequence>
<feature type="domain" description="CHAT" evidence="2">
    <location>
        <begin position="776"/>
        <end position="1102"/>
    </location>
</feature>
<dbReference type="InterPro" id="IPR024983">
    <property type="entry name" value="CHAT_dom"/>
</dbReference>